<sequence length="93" mass="10864">MISILAPAVILYAYILDRRRHQSIEYADFSFRNEENKAHHRHTIINKIHVIVKLACARIWRDSSNLNEDENGEDNNFSGLKMKMMTGNYEAIT</sequence>
<keyword evidence="2" id="KW-1185">Reference proteome</keyword>
<protein>
    <submittedName>
        <fullName evidence="1">Uncharacterized protein</fullName>
    </submittedName>
</protein>
<evidence type="ECO:0000313" key="2">
    <source>
        <dbReference type="Proteomes" id="UP001208570"/>
    </source>
</evidence>
<reference evidence="1" key="1">
    <citation type="journal article" date="2023" name="Mol. Biol. Evol.">
        <title>Third-Generation Sequencing Reveals the Adaptive Role of the Epigenome in Three Deep-Sea Polychaetes.</title>
        <authorList>
            <person name="Perez M."/>
            <person name="Aroh O."/>
            <person name="Sun Y."/>
            <person name="Lan Y."/>
            <person name="Juniper S.K."/>
            <person name="Young C.R."/>
            <person name="Angers B."/>
            <person name="Qian P.Y."/>
        </authorList>
    </citation>
    <scope>NUCLEOTIDE SEQUENCE</scope>
    <source>
        <strain evidence="1">P08H-3</strain>
    </source>
</reference>
<evidence type="ECO:0000313" key="1">
    <source>
        <dbReference type="EMBL" id="KAK2152109.1"/>
    </source>
</evidence>
<comment type="caution">
    <text evidence="1">The sequence shown here is derived from an EMBL/GenBank/DDBJ whole genome shotgun (WGS) entry which is preliminary data.</text>
</comment>
<dbReference type="AlphaFoldDB" id="A0AAD9N2S0"/>
<proteinExistence type="predicted"/>
<name>A0AAD9N2S0_9ANNE</name>
<dbReference type="EMBL" id="JAODUP010000339">
    <property type="protein sequence ID" value="KAK2152109.1"/>
    <property type="molecule type" value="Genomic_DNA"/>
</dbReference>
<gene>
    <name evidence="1" type="ORF">LSH36_339g01029</name>
</gene>
<accession>A0AAD9N2S0</accession>
<organism evidence="1 2">
    <name type="scientific">Paralvinella palmiformis</name>
    <dbReference type="NCBI Taxonomy" id="53620"/>
    <lineage>
        <taxon>Eukaryota</taxon>
        <taxon>Metazoa</taxon>
        <taxon>Spiralia</taxon>
        <taxon>Lophotrochozoa</taxon>
        <taxon>Annelida</taxon>
        <taxon>Polychaeta</taxon>
        <taxon>Sedentaria</taxon>
        <taxon>Canalipalpata</taxon>
        <taxon>Terebellida</taxon>
        <taxon>Terebelliformia</taxon>
        <taxon>Alvinellidae</taxon>
        <taxon>Paralvinella</taxon>
    </lineage>
</organism>
<dbReference type="Proteomes" id="UP001208570">
    <property type="component" value="Unassembled WGS sequence"/>
</dbReference>